<dbReference type="EC" id="6.3.3.2" evidence="4"/>
<protein>
    <recommendedName>
        <fullName evidence="4">5-formyltetrahydrofolate cyclo-ligase</fullName>
        <ecNumber evidence="4">6.3.3.2</ecNumber>
    </recommendedName>
</protein>
<dbReference type="SUPFAM" id="SSF100950">
    <property type="entry name" value="NagB/RpiA/CoA transferase-like"/>
    <property type="match status" value="1"/>
</dbReference>
<comment type="catalytic activity">
    <reaction evidence="4">
        <text>(6S)-5-formyl-5,6,7,8-tetrahydrofolate + ATP = (6R)-5,10-methenyltetrahydrofolate + ADP + phosphate</text>
        <dbReference type="Rhea" id="RHEA:10488"/>
        <dbReference type="ChEBI" id="CHEBI:30616"/>
        <dbReference type="ChEBI" id="CHEBI:43474"/>
        <dbReference type="ChEBI" id="CHEBI:57455"/>
        <dbReference type="ChEBI" id="CHEBI:57457"/>
        <dbReference type="ChEBI" id="CHEBI:456216"/>
        <dbReference type="EC" id="6.3.3.2"/>
    </reaction>
</comment>
<keyword evidence="2 4" id="KW-0547">Nucleotide-binding</keyword>
<dbReference type="EMBL" id="FXUI01000007">
    <property type="protein sequence ID" value="SMP74648.1"/>
    <property type="molecule type" value="Genomic_DNA"/>
</dbReference>
<name>A0ABY1QL48_9SPHN</name>
<evidence type="ECO:0000313" key="5">
    <source>
        <dbReference type="EMBL" id="SMP74648.1"/>
    </source>
</evidence>
<reference evidence="5 6" key="1">
    <citation type="submission" date="2017-05" db="EMBL/GenBank/DDBJ databases">
        <authorList>
            <person name="Varghese N."/>
            <person name="Submissions S."/>
        </authorList>
    </citation>
    <scope>NUCLEOTIDE SEQUENCE [LARGE SCALE GENOMIC DNA]</scope>
    <source>
        <strain evidence="5 6">SM16</strain>
    </source>
</reference>
<keyword evidence="4" id="KW-0479">Metal-binding</keyword>
<proteinExistence type="inferred from homology"/>
<dbReference type="PANTHER" id="PTHR23407:SF1">
    <property type="entry name" value="5-FORMYLTETRAHYDROFOLATE CYCLO-LIGASE"/>
    <property type="match status" value="1"/>
</dbReference>
<dbReference type="Gene3D" id="3.40.50.10420">
    <property type="entry name" value="NagB/RpiA/CoA transferase-like"/>
    <property type="match status" value="1"/>
</dbReference>
<dbReference type="InterPro" id="IPR002698">
    <property type="entry name" value="FTHF_cligase"/>
</dbReference>
<dbReference type="InterPro" id="IPR037171">
    <property type="entry name" value="NagB/RpiA_transferase-like"/>
</dbReference>
<evidence type="ECO:0000313" key="6">
    <source>
        <dbReference type="Proteomes" id="UP001157910"/>
    </source>
</evidence>
<dbReference type="NCBIfam" id="TIGR02727">
    <property type="entry name" value="MTHFS_bact"/>
    <property type="match status" value="1"/>
</dbReference>
<dbReference type="InterPro" id="IPR024185">
    <property type="entry name" value="FTHF_cligase-like_sf"/>
</dbReference>
<keyword evidence="3 4" id="KW-0067">ATP-binding</keyword>
<sequence length="211" mass="22918">MVDPSPPIDPATGEARAGDAAAAKAALRQHFRQLRSEHVKALPQTLRALILNRPPAPIATMLPEGSTVGLYHPAGAEAPALGWARWLSENGRRIALPFFAARDAAMEFRTWSNPWDDEALEVGPWRTLQPSSPEERVIPDAVIVPLVAFTADCHRLGQGGGHYDRWLAANPDAIAIGLAWDCQLAEELPVEAHDQPLAAVVTPTRIYKAHD</sequence>
<dbReference type="RefSeq" id="WP_283406531.1">
    <property type="nucleotide sequence ID" value="NZ_FXUI01000007.1"/>
</dbReference>
<accession>A0ABY1QL48</accession>
<evidence type="ECO:0000256" key="1">
    <source>
        <dbReference type="ARBA" id="ARBA00010638"/>
    </source>
</evidence>
<comment type="similarity">
    <text evidence="1 4">Belongs to the 5-formyltetrahydrofolate cyclo-ligase family.</text>
</comment>
<keyword evidence="6" id="KW-1185">Reference proteome</keyword>
<organism evidence="5 6">
    <name type="scientific">Novosphingobium panipatense</name>
    <dbReference type="NCBI Taxonomy" id="428991"/>
    <lineage>
        <taxon>Bacteria</taxon>
        <taxon>Pseudomonadati</taxon>
        <taxon>Pseudomonadota</taxon>
        <taxon>Alphaproteobacteria</taxon>
        <taxon>Sphingomonadales</taxon>
        <taxon>Sphingomonadaceae</taxon>
        <taxon>Novosphingobium</taxon>
    </lineage>
</organism>
<keyword evidence="4" id="KW-0460">Magnesium</keyword>
<evidence type="ECO:0000256" key="3">
    <source>
        <dbReference type="ARBA" id="ARBA00022840"/>
    </source>
</evidence>
<gene>
    <name evidence="5" type="ORF">SAMN06296065_107132</name>
</gene>
<evidence type="ECO:0000256" key="4">
    <source>
        <dbReference type="RuleBase" id="RU361279"/>
    </source>
</evidence>
<dbReference type="PANTHER" id="PTHR23407">
    <property type="entry name" value="ATPASE INHIBITOR/5-FORMYLTETRAHYDROFOLATE CYCLO-LIGASE"/>
    <property type="match status" value="1"/>
</dbReference>
<dbReference type="Proteomes" id="UP001157910">
    <property type="component" value="Unassembled WGS sequence"/>
</dbReference>
<comment type="caution">
    <text evidence="5">The sequence shown here is derived from an EMBL/GenBank/DDBJ whole genome shotgun (WGS) entry which is preliminary data.</text>
</comment>
<comment type="cofactor">
    <cofactor evidence="4">
        <name>Mg(2+)</name>
        <dbReference type="ChEBI" id="CHEBI:18420"/>
    </cofactor>
</comment>
<dbReference type="Pfam" id="PF01812">
    <property type="entry name" value="5-FTHF_cyc-lig"/>
    <property type="match status" value="1"/>
</dbReference>
<dbReference type="PIRSF" id="PIRSF006806">
    <property type="entry name" value="FTHF_cligase"/>
    <property type="match status" value="1"/>
</dbReference>
<evidence type="ECO:0000256" key="2">
    <source>
        <dbReference type="ARBA" id="ARBA00022741"/>
    </source>
</evidence>